<name>A4WHT1_PYRAR</name>
<dbReference type="EMBL" id="CP000660">
    <property type="protein sequence ID" value="ABP49948.1"/>
    <property type="molecule type" value="Genomic_DNA"/>
</dbReference>
<dbReference type="PANTHER" id="PTHR30250">
    <property type="entry name" value="PST FAMILY PREDICTED COLANIC ACID TRANSPORTER"/>
    <property type="match status" value="1"/>
</dbReference>
<feature type="transmembrane region" description="Helical" evidence="7">
    <location>
        <begin position="216"/>
        <end position="244"/>
    </location>
</feature>
<keyword evidence="4 7" id="KW-0812">Transmembrane</keyword>
<dbReference type="OrthoDB" id="28702at2157"/>
<feature type="transmembrane region" description="Helical" evidence="7">
    <location>
        <begin position="7"/>
        <end position="28"/>
    </location>
</feature>
<feature type="transmembrane region" description="Helical" evidence="7">
    <location>
        <begin position="335"/>
        <end position="364"/>
    </location>
</feature>
<reference evidence="8 9" key="1">
    <citation type="submission" date="2007-04" db="EMBL/GenBank/DDBJ databases">
        <title>Complete sequence of Pyrobaculum arsenaticum DSM 13514.</title>
        <authorList>
            <consortium name="US DOE Joint Genome Institute"/>
            <person name="Copeland A."/>
            <person name="Lucas S."/>
            <person name="Lapidus A."/>
            <person name="Barry K."/>
            <person name="Glavina del Rio T."/>
            <person name="Dalin E."/>
            <person name="Tice H."/>
            <person name="Pitluck S."/>
            <person name="Chain P."/>
            <person name="Malfatti S."/>
            <person name="Shin M."/>
            <person name="Vergez L."/>
            <person name="Schmutz J."/>
            <person name="Larimer F."/>
            <person name="Land M."/>
            <person name="Hauser L."/>
            <person name="Kyrpides N."/>
            <person name="Mikhailova N."/>
            <person name="Cozen A.E."/>
            <person name="Fitz-Gibbon S.T."/>
            <person name="House C.H."/>
            <person name="Saltikov C."/>
            <person name="Lowe T.M."/>
            <person name="Richardson P."/>
        </authorList>
    </citation>
    <scope>NUCLEOTIDE SEQUENCE [LARGE SCALE GENOMIC DNA]</scope>
    <source>
        <strain evidence="9">ATCC 700994 / DSM 13514 / JCM 11321 / PZ6</strain>
    </source>
</reference>
<dbReference type="GO" id="GO:0005886">
    <property type="term" value="C:plasma membrane"/>
    <property type="evidence" value="ECO:0007669"/>
    <property type="project" value="UniProtKB-SubCell"/>
</dbReference>
<dbReference type="RefSeq" id="WP_011899856.1">
    <property type="nucleotide sequence ID" value="NC_009376.1"/>
</dbReference>
<keyword evidence="5 7" id="KW-1133">Transmembrane helix</keyword>
<dbReference type="KEGG" id="pas:Pars_0337"/>
<evidence type="ECO:0000256" key="2">
    <source>
        <dbReference type="ARBA" id="ARBA00007430"/>
    </source>
</evidence>
<evidence type="ECO:0000256" key="5">
    <source>
        <dbReference type="ARBA" id="ARBA00022989"/>
    </source>
</evidence>
<protein>
    <recommendedName>
        <fullName evidence="10">Polysaccharide biosynthesis protein</fullName>
    </recommendedName>
</protein>
<evidence type="ECO:0000256" key="6">
    <source>
        <dbReference type="ARBA" id="ARBA00023136"/>
    </source>
</evidence>
<keyword evidence="3" id="KW-1003">Cell membrane</keyword>
<proteinExistence type="inferred from homology"/>
<feature type="transmembrane region" description="Helical" evidence="7">
    <location>
        <begin position="150"/>
        <end position="167"/>
    </location>
</feature>
<evidence type="ECO:0000313" key="9">
    <source>
        <dbReference type="Proteomes" id="UP000001567"/>
    </source>
</evidence>
<dbReference type="PANTHER" id="PTHR30250:SF10">
    <property type="entry name" value="LIPOPOLYSACCHARIDE BIOSYNTHESIS PROTEIN WZXC"/>
    <property type="match status" value="1"/>
</dbReference>
<evidence type="ECO:0000256" key="1">
    <source>
        <dbReference type="ARBA" id="ARBA00004651"/>
    </source>
</evidence>
<organism evidence="8 9">
    <name type="scientific">Pyrobaculum arsenaticum (strain DSM 13514 / JCM 11321 / PZ6)</name>
    <dbReference type="NCBI Taxonomy" id="340102"/>
    <lineage>
        <taxon>Archaea</taxon>
        <taxon>Thermoproteota</taxon>
        <taxon>Thermoprotei</taxon>
        <taxon>Thermoproteales</taxon>
        <taxon>Thermoproteaceae</taxon>
        <taxon>Pyrobaculum</taxon>
    </lineage>
</organism>
<feature type="transmembrane region" description="Helical" evidence="7">
    <location>
        <begin position="40"/>
        <end position="66"/>
    </location>
</feature>
<feature type="transmembrane region" description="Helical" evidence="7">
    <location>
        <begin position="78"/>
        <end position="95"/>
    </location>
</feature>
<gene>
    <name evidence="8" type="ordered locus">Pars_0337</name>
</gene>
<feature type="transmembrane region" description="Helical" evidence="7">
    <location>
        <begin position="125"/>
        <end position="144"/>
    </location>
</feature>
<evidence type="ECO:0000313" key="8">
    <source>
        <dbReference type="EMBL" id="ABP49948.1"/>
    </source>
</evidence>
<comment type="subcellular location">
    <subcellularLocation>
        <location evidence="1">Cell membrane</location>
        <topology evidence="1">Multi-pass membrane protein</topology>
    </subcellularLocation>
</comment>
<dbReference type="HOGENOM" id="CLU_610634_0_0_2"/>
<keyword evidence="6 7" id="KW-0472">Membrane</keyword>
<dbReference type="InterPro" id="IPR050833">
    <property type="entry name" value="Poly_Biosynth_Transport"/>
</dbReference>
<dbReference type="AlphaFoldDB" id="A4WHT1"/>
<feature type="transmembrane region" description="Helical" evidence="7">
    <location>
        <begin position="188"/>
        <end position="210"/>
    </location>
</feature>
<comment type="similarity">
    <text evidence="2">Belongs to the polysaccharide synthase family.</text>
</comment>
<dbReference type="GeneID" id="5056113"/>
<evidence type="ECO:0008006" key="10">
    <source>
        <dbReference type="Google" id="ProtNLM"/>
    </source>
</evidence>
<dbReference type="Proteomes" id="UP000001567">
    <property type="component" value="Chromosome"/>
</dbReference>
<sequence length="448" mass="45171">MSLYRAGLWLYLSSVVGQLGGYLFWLAAAALASASALGEVAYLVSLSGIITSLLSLGLPSAVMHLYPATGDKRYAEGALAYTLALSLAAAAALAWRPVLSLLVATGSLSALYSAYLQARLDTKLIFAATAVGQAIRVALVPILIPLGADALAASYAVPGLLLIAATAGKGLRPRLWGLRELAPAGVSVWAPGVVSVLGTNLGVVAAYHLAEAEAAGLVYIAQVLANAAVAPVTIVTGALLPYLSSATDKTPRALKAARLTLAISAPLAAVVIAGGGHVLALLGKQYVQAHPALAVFTVGNMISIISGVLSTLAYAEGRYSATLAGGVLANAARALLYFALGTAPLGVAASFLIGSAAHLAYFSILKRHVAASLGGLAPRLLASSLPALALSPLGLIPAAGGAVLSYLLAVRLGLVSRGELADVARQVLPDSVYAKVAPLAARVLDLVT</sequence>
<evidence type="ECO:0000256" key="7">
    <source>
        <dbReference type="SAM" id="Phobius"/>
    </source>
</evidence>
<feature type="transmembrane region" description="Helical" evidence="7">
    <location>
        <begin position="292"/>
        <end position="315"/>
    </location>
</feature>
<evidence type="ECO:0000256" key="4">
    <source>
        <dbReference type="ARBA" id="ARBA00022692"/>
    </source>
</evidence>
<evidence type="ECO:0000256" key="3">
    <source>
        <dbReference type="ARBA" id="ARBA00022475"/>
    </source>
</evidence>
<feature type="transmembrane region" description="Helical" evidence="7">
    <location>
        <begin position="384"/>
        <end position="409"/>
    </location>
</feature>
<feature type="transmembrane region" description="Helical" evidence="7">
    <location>
        <begin position="256"/>
        <end position="280"/>
    </location>
</feature>
<accession>A4WHT1</accession>